<dbReference type="AlphaFoldDB" id="A0AAW3JXD0"/>
<feature type="coiled-coil region" evidence="1">
    <location>
        <begin position="98"/>
        <end position="125"/>
    </location>
</feature>
<dbReference type="EMBL" id="LLKB01000001">
    <property type="protein sequence ID" value="KQC86606.1"/>
    <property type="molecule type" value="Genomic_DNA"/>
</dbReference>
<reference evidence="2 3" key="1">
    <citation type="submission" date="2015-10" db="EMBL/GenBank/DDBJ databases">
        <title>Butyribacter intestini gen. nov., sp. nov., a butyric acid-producing bacterium of the family Lachnospiraceae isolated from the human faeces.</title>
        <authorList>
            <person name="Zou Y."/>
            <person name="Xue W."/>
            <person name="Luo G."/>
            <person name="Lv M."/>
        </authorList>
    </citation>
    <scope>NUCLEOTIDE SEQUENCE [LARGE SCALE GENOMIC DNA]</scope>
    <source>
        <strain evidence="2 3">TF01-11</strain>
    </source>
</reference>
<dbReference type="RefSeq" id="WP_055942328.1">
    <property type="nucleotide sequence ID" value="NZ_LLKB01000001.1"/>
</dbReference>
<evidence type="ECO:0000256" key="1">
    <source>
        <dbReference type="SAM" id="Coils"/>
    </source>
</evidence>
<evidence type="ECO:0000313" key="2">
    <source>
        <dbReference type="EMBL" id="KQC86606.1"/>
    </source>
</evidence>
<sequence>MFGRKKKKQSKDMTYFYLDALKNKQIPVLVLDPKWHELFPDFRKTDKIKKLEEHLLDLIKQQGQSSNDLKEYEKAKKVVMENIVNNMTDGHEPDAELRNKKQDANQKMIDEINQKTAEAQQLQRQLPAEIQIANKELLIACMDVCYRELTENTAIIEELDAWINAAREELKNRILAKQDKEMRNTELYKYMHNLLGAQIVEIFDKNNHVWKGNVEENISSKK</sequence>
<keyword evidence="1" id="KW-0175">Coiled coil</keyword>
<proteinExistence type="predicted"/>
<comment type="caution">
    <text evidence="2">The sequence shown here is derived from an EMBL/GenBank/DDBJ whole genome shotgun (WGS) entry which is preliminary data.</text>
</comment>
<gene>
    <name evidence="2" type="ORF">APZ18_05420</name>
</gene>
<organism evidence="2 3">
    <name type="scientific">Butyribacter intestini</name>
    <dbReference type="NCBI Taxonomy" id="1703332"/>
    <lineage>
        <taxon>Bacteria</taxon>
        <taxon>Bacillati</taxon>
        <taxon>Bacillota</taxon>
        <taxon>Clostridia</taxon>
        <taxon>Lachnospirales</taxon>
        <taxon>Lachnospiraceae</taxon>
        <taxon>Butyribacter</taxon>
    </lineage>
</organism>
<accession>A0AAW3JXD0</accession>
<protein>
    <submittedName>
        <fullName evidence="2">Uncharacterized protein</fullName>
    </submittedName>
</protein>
<dbReference type="Proteomes" id="UP000050833">
    <property type="component" value="Unassembled WGS sequence"/>
</dbReference>
<evidence type="ECO:0000313" key="3">
    <source>
        <dbReference type="Proteomes" id="UP000050833"/>
    </source>
</evidence>
<keyword evidence="3" id="KW-1185">Reference proteome</keyword>
<name>A0AAW3JXD0_9FIRM</name>